<evidence type="ECO:0000256" key="1">
    <source>
        <dbReference type="SAM" id="MobiDB-lite"/>
    </source>
</evidence>
<name>Q0CSW8_ASPTN</name>
<dbReference type="HOGENOM" id="CLU_2305501_0_0_1"/>
<dbReference type="RefSeq" id="XP_001212394.1">
    <property type="nucleotide sequence ID" value="XM_001212394.1"/>
</dbReference>
<dbReference type="GeneID" id="4317451"/>
<dbReference type="EMBL" id="CH476597">
    <property type="protein sequence ID" value="EAU36490.1"/>
    <property type="molecule type" value="Genomic_DNA"/>
</dbReference>
<dbReference type="VEuPathDB" id="FungiDB:ATEG_03216"/>
<feature type="region of interest" description="Disordered" evidence="1">
    <location>
        <begin position="47"/>
        <end position="67"/>
    </location>
</feature>
<reference evidence="3" key="1">
    <citation type="submission" date="2005-09" db="EMBL/GenBank/DDBJ databases">
        <title>Annotation of the Aspergillus terreus NIH2624 genome.</title>
        <authorList>
            <person name="Birren B.W."/>
            <person name="Lander E.S."/>
            <person name="Galagan J.E."/>
            <person name="Nusbaum C."/>
            <person name="Devon K."/>
            <person name="Henn M."/>
            <person name="Ma L.-J."/>
            <person name="Jaffe D.B."/>
            <person name="Butler J."/>
            <person name="Alvarez P."/>
            <person name="Gnerre S."/>
            <person name="Grabherr M."/>
            <person name="Kleber M."/>
            <person name="Mauceli E.W."/>
            <person name="Brockman W."/>
            <person name="Rounsley S."/>
            <person name="Young S.K."/>
            <person name="LaButti K."/>
            <person name="Pushparaj V."/>
            <person name="DeCaprio D."/>
            <person name="Crawford M."/>
            <person name="Koehrsen M."/>
            <person name="Engels R."/>
            <person name="Montgomery P."/>
            <person name="Pearson M."/>
            <person name="Howarth C."/>
            <person name="Larson L."/>
            <person name="Luoma S."/>
            <person name="White J."/>
            <person name="Alvarado L."/>
            <person name="Kodira C.D."/>
            <person name="Zeng Q."/>
            <person name="Oleary S."/>
            <person name="Yandava C."/>
            <person name="Denning D.W."/>
            <person name="Nierman W.C."/>
            <person name="Milne T."/>
            <person name="Madden K."/>
        </authorList>
    </citation>
    <scope>NUCLEOTIDE SEQUENCE [LARGE SCALE GENOMIC DNA]</scope>
    <source>
        <strain evidence="3">NIH 2624 / FGSC A1156</strain>
    </source>
</reference>
<evidence type="ECO:0000313" key="3">
    <source>
        <dbReference type="Proteomes" id="UP000007963"/>
    </source>
</evidence>
<sequence>MAAIVRDEGHSRESRTTSIYSYLMAPSIRDRRRFRVENAVLVPWKKKAQSDGPPHWPENPTTKTLGPCDVSGTTIAPGPLAILGGWYRGTNVSVSLVLQI</sequence>
<dbReference type="Proteomes" id="UP000007963">
    <property type="component" value="Unassembled WGS sequence"/>
</dbReference>
<accession>Q0CSW8</accession>
<protein>
    <submittedName>
        <fullName evidence="2">Uncharacterized protein</fullName>
    </submittedName>
</protein>
<proteinExistence type="predicted"/>
<gene>
    <name evidence="2" type="ORF">ATEG_03216</name>
</gene>
<evidence type="ECO:0000313" key="2">
    <source>
        <dbReference type="EMBL" id="EAU36490.1"/>
    </source>
</evidence>
<organism evidence="2 3">
    <name type="scientific">Aspergillus terreus (strain NIH 2624 / FGSC A1156)</name>
    <dbReference type="NCBI Taxonomy" id="341663"/>
    <lineage>
        <taxon>Eukaryota</taxon>
        <taxon>Fungi</taxon>
        <taxon>Dikarya</taxon>
        <taxon>Ascomycota</taxon>
        <taxon>Pezizomycotina</taxon>
        <taxon>Eurotiomycetes</taxon>
        <taxon>Eurotiomycetidae</taxon>
        <taxon>Eurotiales</taxon>
        <taxon>Aspergillaceae</taxon>
        <taxon>Aspergillus</taxon>
        <taxon>Aspergillus subgen. Circumdati</taxon>
    </lineage>
</organism>
<dbReference type="AlphaFoldDB" id="Q0CSW8"/>